<dbReference type="InterPro" id="IPR006311">
    <property type="entry name" value="TAT_signal"/>
</dbReference>
<dbReference type="InterPro" id="IPR008972">
    <property type="entry name" value="Cupredoxin"/>
</dbReference>
<evidence type="ECO:0000256" key="1">
    <source>
        <dbReference type="ARBA" id="ARBA00010609"/>
    </source>
</evidence>
<feature type="signal peptide" evidence="3">
    <location>
        <begin position="1"/>
        <end position="30"/>
    </location>
</feature>
<evidence type="ECO:0000256" key="2">
    <source>
        <dbReference type="SAM" id="MobiDB-lite"/>
    </source>
</evidence>
<feature type="region of interest" description="Disordered" evidence="2">
    <location>
        <begin position="598"/>
        <end position="645"/>
    </location>
</feature>
<dbReference type="RefSeq" id="WP_378483680.1">
    <property type="nucleotide sequence ID" value="NZ_JBHUFB010000004.1"/>
</dbReference>
<organism evidence="7 8">
    <name type="scientific">Rhodococcus gannanensis</name>
    <dbReference type="NCBI Taxonomy" id="1960308"/>
    <lineage>
        <taxon>Bacteria</taxon>
        <taxon>Bacillati</taxon>
        <taxon>Actinomycetota</taxon>
        <taxon>Actinomycetes</taxon>
        <taxon>Mycobacteriales</taxon>
        <taxon>Nocardiaceae</taxon>
        <taxon>Rhodococcus</taxon>
    </lineage>
</organism>
<keyword evidence="8" id="KW-1185">Reference proteome</keyword>
<feature type="domain" description="Plastocyanin-like" evidence="5">
    <location>
        <begin position="443"/>
        <end position="594"/>
    </location>
</feature>
<dbReference type="InterPro" id="IPR045087">
    <property type="entry name" value="Cu-oxidase_fam"/>
</dbReference>
<evidence type="ECO:0000313" key="7">
    <source>
        <dbReference type="EMBL" id="MFD1811126.1"/>
    </source>
</evidence>
<name>A0ABW4NZ75_9NOCA</name>
<dbReference type="SUPFAM" id="SSF49503">
    <property type="entry name" value="Cupredoxins"/>
    <property type="match status" value="3"/>
</dbReference>
<dbReference type="InterPro" id="IPR001117">
    <property type="entry name" value="Cu-oxidase_2nd"/>
</dbReference>
<dbReference type="Gene3D" id="2.60.40.420">
    <property type="entry name" value="Cupredoxins - blue copper proteins"/>
    <property type="match status" value="3"/>
</dbReference>
<dbReference type="PANTHER" id="PTHR48267">
    <property type="entry name" value="CUPREDOXIN SUPERFAMILY PROTEIN"/>
    <property type="match status" value="1"/>
</dbReference>
<evidence type="ECO:0000259" key="6">
    <source>
        <dbReference type="Pfam" id="PF07732"/>
    </source>
</evidence>
<dbReference type="EMBL" id="JBHUFB010000004">
    <property type="protein sequence ID" value="MFD1811126.1"/>
    <property type="molecule type" value="Genomic_DNA"/>
</dbReference>
<dbReference type="InterPro" id="IPR011707">
    <property type="entry name" value="Cu-oxidase-like_N"/>
</dbReference>
<dbReference type="InterPro" id="IPR011706">
    <property type="entry name" value="Cu-oxidase_C"/>
</dbReference>
<reference evidence="8" key="1">
    <citation type="journal article" date="2019" name="Int. J. Syst. Evol. Microbiol.">
        <title>The Global Catalogue of Microorganisms (GCM) 10K type strain sequencing project: providing services to taxonomists for standard genome sequencing and annotation.</title>
        <authorList>
            <consortium name="The Broad Institute Genomics Platform"/>
            <consortium name="The Broad Institute Genome Sequencing Center for Infectious Disease"/>
            <person name="Wu L."/>
            <person name="Ma J."/>
        </authorList>
    </citation>
    <scope>NUCLEOTIDE SEQUENCE [LARGE SCALE GENOMIC DNA]</scope>
    <source>
        <strain evidence="8">DT72</strain>
    </source>
</reference>
<sequence length="645" mass="70100">MPGHISRRRLLGAAALGAAAPLLLRSGISAQPTGGPPPFVPPRGHDQPSIPGIQVFSYRSPYLERYVDPLPILPTQAATGTLTAGYALHRFHRDLPPAPSWGFGGVTHLGPVLEARAGEPSEMTFVNDLRTHVLAADIDTTLHGALPIDRTSPPLVVHLHGAPNRPEHDGYPTVAIRPGQSVDMSFGTGMEATTLWYHDHSMGTTRLSMFAGLAAPYLIRDEWDTGRPDNPIGLPTGDHEIPLIVCDKLFYPDGRLRYDNTPTVQQGHWAGGLCGDVMVVNGVAWPYLDVDRGVYRFRIVNASQLNDYRLSLSNRMPFTVIGSDGGLLDRPVSVVEFDIAPAERYDILVDFSLVPSGTTVDLVNAMQISIAGQANGAHMIPDVMRFRVGGQGTSVLPATLRGPELRPELPAVEKPEITRTITMGVTANPNNLTFLGVLHMNLNNLNFHDEDFDKPVQGTVEQWDLINADATFQVHSIHLHLIQFRVIGRQDYDKVRYLAENPPPLLGTRWTPSAEKYVTGPLQPPAPYETGWKDTVRCPPNQITRIAVRWPTAEELGFDPDAPFVAPDGSTQQGYVWHCHLTDHEDNEMMQRLRIVAPDGSGTDVPSAPDAAGHTGQHGADSHEAVPPAAVQSPPPAAGGHAGHH</sequence>
<evidence type="ECO:0000256" key="3">
    <source>
        <dbReference type="SAM" id="SignalP"/>
    </source>
</evidence>
<protein>
    <submittedName>
        <fullName evidence="7">Multicopper oxidase family protein</fullName>
    </submittedName>
</protein>
<dbReference type="Pfam" id="PF07732">
    <property type="entry name" value="Cu-oxidase_3"/>
    <property type="match status" value="1"/>
</dbReference>
<keyword evidence="3" id="KW-0732">Signal</keyword>
<dbReference type="PROSITE" id="PS51318">
    <property type="entry name" value="TAT"/>
    <property type="match status" value="1"/>
</dbReference>
<proteinExistence type="inferred from homology"/>
<evidence type="ECO:0000259" key="4">
    <source>
        <dbReference type="Pfam" id="PF00394"/>
    </source>
</evidence>
<evidence type="ECO:0000259" key="5">
    <source>
        <dbReference type="Pfam" id="PF07731"/>
    </source>
</evidence>
<comment type="similarity">
    <text evidence="1">Belongs to the multicopper oxidase family.</text>
</comment>
<comment type="caution">
    <text evidence="7">The sequence shown here is derived from an EMBL/GenBank/DDBJ whole genome shotgun (WGS) entry which is preliminary data.</text>
</comment>
<dbReference type="Pfam" id="PF07731">
    <property type="entry name" value="Cu-oxidase_2"/>
    <property type="match status" value="1"/>
</dbReference>
<dbReference type="PANTHER" id="PTHR48267:SF1">
    <property type="entry name" value="BILIRUBIN OXIDASE"/>
    <property type="match status" value="1"/>
</dbReference>
<dbReference type="Proteomes" id="UP001597286">
    <property type="component" value="Unassembled WGS sequence"/>
</dbReference>
<dbReference type="Pfam" id="PF00394">
    <property type="entry name" value="Cu-oxidase"/>
    <property type="match status" value="1"/>
</dbReference>
<feature type="chain" id="PRO_5046833503" evidence="3">
    <location>
        <begin position="31"/>
        <end position="645"/>
    </location>
</feature>
<accession>A0ABW4NZ75</accession>
<feature type="domain" description="Plastocyanin-like" evidence="4">
    <location>
        <begin position="286"/>
        <end position="351"/>
    </location>
</feature>
<evidence type="ECO:0000313" key="8">
    <source>
        <dbReference type="Proteomes" id="UP001597286"/>
    </source>
</evidence>
<feature type="domain" description="Plastocyanin-like" evidence="6">
    <location>
        <begin position="154"/>
        <end position="222"/>
    </location>
</feature>
<gene>
    <name evidence="7" type="ORF">ACFSJG_02760</name>
</gene>